<dbReference type="AlphaFoldDB" id="A0A4R9J448"/>
<dbReference type="InterPro" id="IPR037401">
    <property type="entry name" value="SnoaL-like"/>
</dbReference>
<reference evidence="3" key="1">
    <citation type="journal article" date="2019" name="PLoS Negl. Trop. Dis.">
        <title>Revisiting the worldwide diversity of Leptospira species in the environment.</title>
        <authorList>
            <person name="Vincent A.T."/>
            <person name="Schiettekatte O."/>
            <person name="Bourhy P."/>
            <person name="Veyrier F.J."/>
            <person name="Picardeau M."/>
        </authorList>
    </citation>
    <scope>NUCLEOTIDE SEQUENCE [LARGE SCALE GENOMIC DNA]</scope>
    <source>
        <strain evidence="3">201800265</strain>
    </source>
</reference>
<dbReference type="GO" id="GO:0030638">
    <property type="term" value="P:polyketide metabolic process"/>
    <property type="evidence" value="ECO:0007669"/>
    <property type="project" value="InterPro"/>
</dbReference>
<feature type="domain" description="SnoaL-like" evidence="2">
    <location>
        <begin position="33"/>
        <end position="128"/>
    </location>
</feature>
<dbReference type="PANTHER" id="PTHR38436">
    <property type="entry name" value="POLYKETIDE CYCLASE SNOAL-LIKE DOMAIN"/>
    <property type="match status" value="1"/>
</dbReference>
<gene>
    <name evidence="3" type="ORF">EHQ52_18855</name>
</gene>
<dbReference type="SUPFAM" id="SSF54427">
    <property type="entry name" value="NTF2-like"/>
    <property type="match status" value="1"/>
</dbReference>
<proteinExistence type="predicted"/>
<dbReference type="OrthoDB" id="9812089at2"/>
<dbReference type="Pfam" id="PF12680">
    <property type="entry name" value="SnoaL_2"/>
    <property type="match status" value="1"/>
</dbReference>
<comment type="caution">
    <text evidence="3">The sequence shown here is derived from an EMBL/GenBank/DDBJ whole genome shotgun (WGS) entry which is preliminary data.</text>
</comment>
<dbReference type="RefSeq" id="WP_135616921.1">
    <property type="nucleotide sequence ID" value="NZ_RQFY01000012.1"/>
</dbReference>
<feature type="signal peptide" evidence="1">
    <location>
        <begin position="1"/>
        <end position="21"/>
    </location>
</feature>
<dbReference type="InterPro" id="IPR009959">
    <property type="entry name" value="Cyclase_SnoaL-like"/>
</dbReference>
<sequence>MKKFVVLTLAILSLFNCGNSAQEEKNKKLVLDFYKMALVDHKHREAADLYLSEDYKQHNPTVATGKEAFKEAFDGLFKVMPDASIEIKRALVDGNMVVVHSHLKLDKTSRGFAVVDIFRVEKDKVVEHWDVIQEIPENPKNENTMF</sequence>
<evidence type="ECO:0000313" key="4">
    <source>
        <dbReference type="Proteomes" id="UP000297871"/>
    </source>
</evidence>
<dbReference type="InterPro" id="IPR032710">
    <property type="entry name" value="NTF2-like_dom_sf"/>
</dbReference>
<name>A0A4R9J448_9LEPT</name>
<keyword evidence="4" id="KW-1185">Reference proteome</keyword>
<evidence type="ECO:0000259" key="2">
    <source>
        <dbReference type="Pfam" id="PF12680"/>
    </source>
</evidence>
<accession>A0A4R9J448</accession>
<feature type="chain" id="PRO_5021017300" evidence="1">
    <location>
        <begin position="22"/>
        <end position="146"/>
    </location>
</feature>
<dbReference type="Gene3D" id="3.10.450.50">
    <property type="match status" value="1"/>
</dbReference>
<evidence type="ECO:0000313" key="3">
    <source>
        <dbReference type="EMBL" id="TGL28329.1"/>
    </source>
</evidence>
<dbReference type="PANTHER" id="PTHR38436:SF1">
    <property type="entry name" value="ESTER CYCLASE"/>
    <property type="match status" value="1"/>
</dbReference>
<keyword evidence="1" id="KW-0732">Signal</keyword>
<dbReference type="Proteomes" id="UP000297871">
    <property type="component" value="Unassembled WGS sequence"/>
</dbReference>
<protein>
    <submittedName>
        <fullName evidence="3">Polyketide cyclase</fullName>
    </submittedName>
</protein>
<organism evidence="3 4">
    <name type="scientific">Leptospira koniambonensis</name>
    <dbReference type="NCBI Taxonomy" id="2484950"/>
    <lineage>
        <taxon>Bacteria</taxon>
        <taxon>Pseudomonadati</taxon>
        <taxon>Spirochaetota</taxon>
        <taxon>Spirochaetia</taxon>
        <taxon>Leptospirales</taxon>
        <taxon>Leptospiraceae</taxon>
        <taxon>Leptospira</taxon>
    </lineage>
</organism>
<dbReference type="EMBL" id="RQFY01000012">
    <property type="protein sequence ID" value="TGL28329.1"/>
    <property type="molecule type" value="Genomic_DNA"/>
</dbReference>
<evidence type="ECO:0000256" key="1">
    <source>
        <dbReference type="SAM" id="SignalP"/>
    </source>
</evidence>